<gene>
    <name evidence="2" type="ORF">GCM10010954_23110</name>
</gene>
<keyword evidence="1" id="KW-1133">Transmembrane helix</keyword>
<keyword evidence="3" id="KW-1185">Reference proteome</keyword>
<feature type="transmembrane region" description="Helical" evidence="1">
    <location>
        <begin position="38"/>
        <end position="54"/>
    </location>
</feature>
<organism evidence="2 3">
    <name type="scientific">Halobacillus andaensis</name>
    <dbReference type="NCBI Taxonomy" id="1176239"/>
    <lineage>
        <taxon>Bacteria</taxon>
        <taxon>Bacillati</taxon>
        <taxon>Bacillota</taxon>
        <taxon>Bacilli</taxon>
        <taxon>Bacillales</taxon>
        <taxon>Bacillaceae</taxon>
        <taxon>Halobacillus</taxon>
    </lineage>
</organism>
<proteinExistence type="predicted"/>
<dbReference type="Proteomes" id="UP000660110">
    <property type="component" value="Unassembled WGS sequence"/>
</dbReference>
<protein>
    <submittedName>
        <fullName evidence="2">Uncharacterized protein</fullName>
    </submittedName>
</protein>
<dbReference type="RefSeq" id="WP_188377681.1">
    <property type="nucleotide sequence ID" value="NZ_BMEL01000003.1"/>
</dbReference>
<comment type="caution">
    <text evidence="2">The sequence shown here is derived from an EMBL/GenBank/DDBJ whole genome shotgun (WGS) entry which is preliminary data.</text>
</comment>
<feature type="transmembrane region" description="Helical" evidence="1">
    <location>
        <begin position="75"/>
        <end position="98"/>
    </location>
</feature>
<evidence type="ECO:0000256" key="1">
    <source>
        <dbReference type="SAM" id="Phobius"/>
    </source>
</evidence>
<keyword evidence="1" id="KW-0812">Transmembrane</keyword>
<reference evidence="2" key="1">
    <citation type="journal article" date="2014" name="Int. J. Syst. Evol. Microbiol.">
        <title>Complete genome sequence of Corynebacterium casei LMG S-19264T (=DSM 44701T), isolated from a smear-ripened cheese.</title>
        <authorList>
            <consortium name="US DOE Joint Genome Institute (JGI-PGF)"/>
            <person name="Walter F."/>
            <person name="Albersmeier A."/>
            <person name="Kalinowski J."/>
            <person name="Ruckert C."/>
        </authorList>
    </citation>
    <scope>NUCLEOTIDE SEQUENCE</scope>
    <source>
        <strain evidence="2">CGMCC 1.12153</strain>
    </source>
</reference>
<sequence length="99" mass="11447">MRVMLELVRIILIFGLLGSFFMYILTDLYGVNAVTSKYRWIAGLGIYVFLFVLYRNRWQFSGWYHGKGRKKLPQVVTYGLSGCAALLVVSPFLLRLFLS</sequence>
<feature type="transmembrane region" description="Helical" evidence="1">
    <location>
        <begin position="7"/>
        <end position="26"/>
    </location>
</feature>
<evidence type="ECO:0000313" key="2">
    <source>
        <dbReference type="EMBL" id="GGF23667.1"/>
    </source>
</evidence>
<name>A0A917B5Q1_HALAA</name>
<dbReference type="AlphaFoldDB" id="A0A917B5Q1"/>
<accession>A0A917B5Q1</accession>
<evidence type="ECO:0000313" key="3">
    <source>
        <dbReference type="Proteomes" id="UP000660110"/>
    </source>
</evidence>
<dbReference type="EMBL" id="BMEL01000003">
    <property type="protein sequence ID" value="GGF23667.1"/>
    <property type="molecule type" value="Genomic_DNA"/>
</dbReference>
<keyword evidence="1" id="KW-0472">Membrane</keyword>
<reference evidence="2" key="2">
    <citation type="submission" date="2020-09" db="EMBL/GenBank/DDBJ databases">
        <authorList>
            <person name="Sun Q."/>
            <person name="Zhou Y."/>
        </authorList>
    </citation>
    <scope>NUCLEOTIDE SEQUENCE</scope>
    <source>
        <strain evidence="2">CGMCC 1.12153</strain>
    </source>
</reference>